<evidence type="ECO:0000313" key="3">
    <source>
        <dbReference type="Proteomes" id="UP000660611"/>
    </source>
</evidence>
<gene>
    <name evidence="2" type="ORF">Dsi01nite_109570</name>
</gene>
<keyword evidence="3" id="KW-1185">Reference proteome</keyword>
<proteinExistence type="predicted"/>
<reference evidence="2" key="1">
    <citation type="submission" date="2021-01" db="EMBL/GenBank/DDBJ databases">
        <title>Whole genome shotgun sequence of Dactylosporangium siamense NBRC 106093.</title>
        <authorList>
            <person name="Komaki H."/>
            <person name="Tamura T."/>
        </authorList>
    </citation>
    <scope>NUCLEOTIDE SEQUENCE</scope>
    <source>
        <strain evidence="2">NBRC 106093</strain>
    </source>
</reference>
<feature type="compositionally biased region" description="Basic and acidic residues" evidence="1">
    <location>
        <begin position="41"/>
        <end position="81"/>
    </location>
</feature>
<dbReference type="Proteomes" id="UP000660611">
    <property type="component" value="Unassembled WGS sequence"/>
</dbReference>
<accession>A0A919UI03</accession>
<protein>
    <submittedName>
        <fullName evidence="2">Uncharacterized protein</fullName>
    </submittedName>
</protein>
<comment type="caution">
    <text evidence="2">The sequence shown here is derived from an EMBL/GenBank/DDBJ whole genome shotgun (WGS) entry which is preliminary data.</text>
</comment>
<sequence>MSQPAQVTADADWRTVTEAIEETVLDIHDLREDFADALDRLRQEQDMTDPHYDDRRDEELQHAERRREEELDAQDDGRVDGDYDLDTE</sequence>
<evidence type="ECO:0000313" key="2">
    <source>
        <dbReference type="EMBL" id="GIG52916.1"/>
    </source>
</evidence>
<name>A0A919UI03_9ACTN</name>
<dbReference type="AlphaFoldDB" id="A0A919UI03"/>
<dbReference type="EMBL" id="BONQ01000201">
    <property type="protein sequence ID" value="GIG52916.1"/>
    <property type="molecule type" value="Genomic_DNA"/>
</dbReference>
<organism evidence="2 3">
    <name type="scientific">Dactylosporangium siamense</name>
    <dbReference type="NCBI Taxonomy" id="685454"/>
    <lineage>
        <taxon>Bacteria</taxon>
        <taxon>Bacillati</taxon>
        <taxon>Actinomycetota</taxon>
        <taxon>Actinomycetes</taxon>
        <taxon>Micromonosporales</taxon>
        <taxon>Micromonosporaceae</taxon>
        <taxon>Dactylosporangium</taxon>
    </lineage>
</organism>
<feature type="region of interest" description="Disordered" evidence="1">
    <location>
        <begin position="41"/>
        <end position="88"/>
    </location>
</feature>
<evidence type="ECO:0000256" key="1">
    <source>
        <dbReference type="SAM" id="MobiDB-lite"/>
    </source>
</evidence>
<dbReference type="RefSeq" id="WP_203854520.1">
    <property type="nucleotide sequence ID" value="NZ_BAAAVW010000030.1"/>
</dbReference>